<dbReference type="SUPFAM" id="SSF48726">
    <property type="entry name" value="Immunoglobulin"/>
    <property type="match status" value="2"/>
</dbReference>
<keyword evidence="3" id="KW-1015">Disulfide bond</keyword>
<dbReference type="EMBL" id="CACVKT020002641">
    <property type="protein sequence ID" value="CAC5379146.1"/>
    <property type="molecule type" value="Genomic_DNA"/>
</dbReference>
<evidence type="ECO:0000313" key="7">
    <source>
        <dbReference type="EMBL" id="CAC5379146.1"/>
    </source>
</evidence>
<dbReference type="GO" id="GO:0005911">
    <property type="term" value="C:cell-cell junction"/>
    <property type="evidence" value="ECO:0007669"/>
    <property type="project" value="TreeGrafter"/>
</dbReference>
<evidence type="ECO:0000256" key="4">
    <source>
        <dbReference type="ARBA" id="ARBA00023180"/>
    </source>
</evidence>
<reference evidence="7 8" key="1">
    <citation type="submission" date="2020-06" db="EMBL/GenBank/DDBJ databases">
        <authorList>
            <person name="Li R."/>
            <person name="Bekaert M."/>
        </authorList>
    </citation>
    <scope>NUCLEOTIDE SEQUENCE [LARGE SCALE GENOMIC DNA]</scope>
    <source>
        <strain evidence="8">wild</strain>
    </source>
</reference>
<dbReference type="GO" id="GO:0098609">
    <property type="term" value="P:cell-cell adhesion"/>
    <property type="evidence" value="ECO:0007669"/>
    <property type="project" value="TreeGrafter"/>
</dbReference>
<dbReference type="InterPro" id="IPR036179">
    <property type="entry name" value="Ig-like_dom_sf"/>
</dbReference>
<dbReference type="Pfam" id="PF07679">
    <property type="entry name" value="I-set"/>
    <property type="match status" value="1"/>
</dbReference>
<keyword evidence="8" id="KW-1185">Reference proteome</keyword>
<dbReference type="GO" id="GO:0005886">
    <property type="term" value="C:plasma membrane"/>
    <property type="evidence" value="ECO:0007669"/>
    <property type="project" value="TreeGrafter"/>
</dbReference>
<feature type="domain" description="Ig-like" evidence="6">
    <location>
        <begin position="9"/>
        <end position="95"/>
    </location>
</feature>
<feature type="domain" description="Ig-like" evidence="6">
    <location>
        <begin position="98"/>
        <end position="184"/>
    </location>
</feature>
<name>A0A6J8B6D9_MYTCO</name>
<dbReference type="InterPro" id="IPR013098">
    <property type="entry name" value="Ig_I-set"/>
</dbReference>
<dbReference type="Pfam" id="PF13927">
    <property type="entry name" value="Ig_3"/>
    <property type="match status" value="1"/>
</dbReference>
<evidence type="ECO:0000313" key="8">
    <source>
        <dbReference type="Proteomes" id="UP000507470"/>
    </source>
</evidence>
<keyword evidence="2" id="KW-0472">Membrane</keyword>
<dbReference type="InterPro" id="IPR003599">
    <property type="entry name" value="Ig_sub"/>
</dbReference>
<accession>A0A6J8B6D9</accession>
<dbReference type="SMART" id="SM00408">
    <property type="entry name" value="IGc2"/>
    <property type="match status" value="2"/>
</dbReference>
<dbReference type="InterPro" id="IPR013783">
    <property type="entry name" value="Ig-like_fold"/>
</dbReference>
<dbReference type="Gene3D" id="2.60.40.10">
    <property type="entry name" value="Immunoglobulins"/>
    <property type="match status" value="2"/>
</dbReference>
<dbReference type="AlphaFoldDB" id="A0A6J8B6D9"/>
<evidence type="ECO:0000256" key="5">
    <source>
        <dbReference type="ARBA" id="ARBA00023319"/>
    </source>
</evidence>
<dbReference type="GO" id="GO:0050839">
    <property type="term" value="F:cell adhesion molecule binding"/>
    <property type="evidence" value="ECO:0007669"/>
    <property type="project" value="TreeGrafter"/>
</dbReference>
<evidence type="ECO:0000256" key="1">
    <source>
        <dbReference type="ARBA" id="ARBA00004479"/>
    </source>
</evidence>
<sequence length="356" mass="40792">MMKHMIYKPEVAIKQDLIENTNEVETKKLCCCIESYPTPTLTRWWNGNLEIFVAYNKTDICYTISNVSRYDQGIYTCRAENIVGIGLITTVLEVKYKPLVSIMHDLIEEMNEGETTKLCCFVDSNTAITSTRWLNGSQEISVKHYVTETCCTIENVSRYDSGNYTCKAENIIGIGSVIIALKVKLMNNCIMKFIYPKKKKYFRRISRINSETPRGNDDESGHYMEIYMIDDNIVTPWQENTNPIISTVERAVVENRDMTLMSAGHSSTSSDNDRNDSEYLDNGYEHPYNTLLVSNRAEDKHVYLTTKKKSNNENSTPFENAPYGCSFEFTEQDFSLDKPKTQCCANDGEENNESEL</sequence>
<dbReference type="PANTHER" id="PTHR11640">
    <property type="entry name" value="NEPHRIN"/>
    <property type="match status" value="1"/>
</dbReference>
<keyword evidence="5" id="KW-0393">Immunoglobulin domain</keyword>
<dbReference type="SMART" id="SM00409">
    <property type="entry name" value="IG"/>
    <property type="match status" value="2"/>
</dbReference>
<organism evidence="7 8">
    <name type="scientific">Mytilus coruscus</name>
    <name type="common">Sea mussel</name>
    <dbReference type="NCBI Taxonomy" id="42192"/>
    <lineage>
        <taxon>Eukaryota</taxon>
        <taxon>Metazoa</taxon>
        <taxon>Spiralia</taxon>
        <taxon>Lophotrochozoa</taxon>
        <taxon>Mollusca</taxon>
        <taxon>Bivalvia</taxon>
        <taxon>Autobranchia</taxon>
        <taxon>Pteriomorphia</taxon>
        <taxon>Mytilida</taxon>
        <taxon>Mytiloidea</taxon>
        <taxon>Mytilidae</taxon>
        <taxon>Mytilinae</taxon>
        <taxon>Mytilus</taxon>
    </lineage>
</organism>
<comment type="subcellular location">
    <subcellularLocation>
        <location evidence="1">Membrane</location>
        <topology evidence="1">Single-pass type I membrane protein</topology>
    </subcellularLocation>
</comment>
<proteinExistence type="predicted"/>
<keyword evidence="4" id="KW-0325">Glycoprotein</keyword>
<dbReference type="InterPro" id="IPR051275">
    <property type="entry name" value="Cell_adhesion_signaling"/>
</dbReference>
<dbReference type="OrthoDB" id="6111375at2759"/>
<dbReference type="InterPro" id="IPR007110">
    <property type="entry name" value="Ig-like_dom"/>
</dbReference>
<evidence type="ECO:0000256" key="3">
    <source>
        <dbReference type="ARBA" id="ARBA00023157"/>
    </source>
</evidence>
<evidence type="ECO:0000259" key="6">
    <source>
        <dbReference type="PROSITE" id="PS50835"/>
    </source>
</evidence>
<dbReference type="Proteomes" id="UP000507470">
    <property type="component" value="Unassembled WGS sequence"/>
</dbReference>
<dbReference type="PROSITE" id="PS50835">
    <property type="entry name" value="IG_LIKE"/>
    <property type="match status" value="2"/>
</dbReference>
<protein>
    <recommendedName>
        <fullName evidence="6">Ig-like domain-containing protein</fullName>
    </recommendedName>
</protein>
<evidence type="ECO:0000256" key="2">
    <source>
        <dbReference type="ARBA" id="ARBA00023136"/>
    </source>
</evidence>
<dbReference type="InterPro" id="IPR003598">
    <property type="entry name" value="Ig_sub2"/>
</dbReference>
<dbReference type="PANTHER" id="PTHR11640:SF164">
    <property type="entry name" value="MAM DOMAIN-CONTAINING GLYCOSYLPHOSPHATIDYLINOSITOL ANCHOR PROTEIN 1"/>
    <property type="match status" value="1"/>
</dbReference>
<gene>
    <name evidence="7" type="ORF">MCOR_15239</name>
</gene>